<comment type="caution">
    <text evidence="8">The sequence shown here is derived from an EMBL/GenBank/DDBJ whole genome shotgun (WGS) entry which is preliminary data.</text>
</comment>
<feature type="transmembrane region" description="Helical" evidence="6">
    <location>
        <begin position="177"/>
        <end position="197"/>
    </location>
</feature>
<feature type="transmembrane region" description="Helical" evidence="6">
    <location>
        <begin position="12"/>
        <end position="29"/>
    </location>
</feature>
<proteinExistence type="inferred from homology"/>
<evidence type="ECO:0000313" key="9">
    <source>
        <dbReference type="Proteomes" id="UP000253782"/>
    </source>
</evidence>
<dbReference type="InterPro" id="IPR050638">
    <property type="entry name" value="AA-Vitamin_Transporters"/>
</dbReference>
<reference evidence="8 9" key="1">
    <citation type="submission" date="2018-07" db="EMBL/GenBank/DDBJ databases">
        <title>Dyella tabacisoli L4-6T, whole genome shotgun sequence.</title>
        <authorList>
            <person name="Zhou X.-K."/>
            <person name="Li W.-J."/>
            <person name="Duan Y.-Q."/>
        </authorList>
    </citation>
    <scope>NUCLEOTIDE SEQUENCE [LARGE SCALE GENOMIC DNA]</scope>
    <source>
        <strain evidence="8 9">L4-6</strain>
    </source>
</reference>
<evidence type="ECO:0000256" key="1">
    <source>
        <dbReference type="ARBA" id="ARBA00004141"/>
    </source>
</evidence>
<evidence type="ECO:0000313" key="8">
    <source>
        <dbReference type="EMBL" id="RDD80003.1"/>
    </source>
</evidence>
<keyword evidence="4 6" id="KW-1133">Transmembrane helix</keyword>
<name>A0A369UI33_9GAMM</name>
<dbReference type="SUPFAM" id="SSF103481">
    <property type="entry name" value="Multidrug resistance efflux transporter EmrE"/>
    <property type="match status" value="2"/>
</dbReference>
<dbReference type="InterPro" id="IPR037185">
    <property type="entry name" value="EmrE-like"/>
</dbReference>
<feature type="transmembrane region" description="Helical" evidence="6">
    <location>
        <begin position="35"/>
        <end position="53"/>
    </location>
</feature>
<feature type="transmembrane region" description="Helical" evidence="6">
    <location>
        <begin position="209"/>
        <end position="228"/>
    </location>
</feature>
<feature type="transmembrane region" description="Helical" evidence="6">
    <location>
        <begin position="240"/>
        <end position="259"/>
    </location>
</feature>
<comment type="subcellular location">
    <subcellularLocation>
        <location evidence="1">Membrane</location>
        <topology evidence="1">Multi-pass membrane protein</topology>
    </subcellularLocation>
</comment>
<feature type="transmembrane region" description="Helical" evidence="6">
    <location>
        <begin position="123"/>
        <end position="141"/>
    </location>
</feature>
<dbReference type="OrthoDB" id="9814238at2"/>
<feature type="domain" description="EamA" evidence="7">
    <location>
        <begin position="8"/>
        <end position="137"/>
    </location>
</feature>
<protein>
    <submittedName>
        <fullName evidence="8">DMT family transporter</fullName>
    </submittedName>
</protein>
<dbReference type="PANTHER" id="PTHR32322:SF2">
    <property type="entry name" value="EAMA DOMAIN-CONTAINING PROTEIN"/>
    <property type="match status" value="1"/>
</dbReference>
<accession>A0A369UI33</accession>
<feature type="transmembrane region" description="Helical" evidence="6">
    <location>
        <begin position="92"/>
        <end position="114"/>
    </location>
</feature>
<dbReference type="PANTHER" id="PTHR32322">
    <property type="entry name" value="INNER MEMBRANE TRANSPORTER"/>
    <property type="match status" value="1"/>
</dbReference>
<gene>
    <name evidence="8" type="ORF">DVJ77_19215</name>
</gene>
<dbReference type="GO" id="GO:0016020">
    <property type="term" value="C:membrane"/>
    <property type="evidence" value="ECO:0007669"/>
    <property type="project" value="UniProtKB-SubCell"/>
</dbReference>
<dbReference type="Proteomes" id="UP000253782">
    <property type="component" value="Unassembled WGS sequence"/>
</dbReference>
<dbReference type="InterPro" id="IPR000620">
    <property type="entry name" value="EamA_dom"/>
</dbReference>
<dbReference type="EMBL" id="QQAH01000022">
    <property type="protein sequence ID" value="RDD80003.1"/>
    <property type="molecule type" value="Genomic_DNA"/>
</dbReference>
<feature type="transmembrane region" description="Helical" evidence="6">
    <location>
        <begin position="265"/>
        <end position="286"/>
    </location>
</feature>
<evidence type="ECO:0000256" key="5">
    <source>
        <dbReference type="ARBA" id="ARBA00023136"/>
    </source>
</evidence>
<feature type="domain" description="EamA" evidence="7">
    <location>
        <begin position="151"/>
        <end position="281"/>
    </location>
</feature>
<evidence type="ECO:0000256" key="4">
    <source>
        <dbReference type="ARBA" id="ARBA00022989"/>
    </source>
</evidence>
<feature type="transmembrane region" description="Helical" evidence="6">
    <location>
        <begin position="147"/>
        <end position="170"/>
    </location>
</feature>
<evidence type="ECO:0000256" key="3">
    <source>
        <dbReference type="ARBA" id="ARBA00022692"/>
    </source>
</evidence>
<feature type="transmembrane region" description="Helical" evidence="6">
    <location>
        <begin position="65"/>
        <end position="86"/>
    </location>
</feature>
<comment type="similarity">
    <text evidence="2">Belongs to the EamA transporter family.</text>
</comment>
<keyword evidence="3 6" id="KW-0812">Transmembrane</keyword>
<keyword evidence="9" id="KW-1185">Reference proteome</keyword>
<evidence type="ECO:0000256" key="2">
    <source>
        <dbReference type="ARBA" id="ARBA00007362"/>
    </source>
</evidence>
<dbReference type="AlphaFoldDB" id="A0A369UI33"/>
<organism evidence="8 9">
    <name type="scientific">Dyella tabacisoli</name>
    <dbReference type="NCBI Taxonomy" id="2282381"/>
    <lineage>
        <taxon>Bacteria</taxon>
        <taxon>Pseudomonadati</taxon>
        <taxon>Pseudomonadota</taxon>
        <taxon>Gammaproteobacteria</taxon>
        <taxon>Lysobacterales</taxon>
        <taxon>Rhodanobacteraceae</taxon>
        <taxon>Dyella</taxon>
    </lineage>
</organism>
<dbReference type="Pfam" id="PF00892">
    <property type="entry name" value="EamA"/>
    <property type="match status" value="2"/>
</dbReference>
<keyword evidence="5 6" id="KW-0472">Membrane</keyword>
<sequence length="300" mass="31918">MSRQGLGAVQMSIAMAIAGTIGWFVVVSQRSVLDVVFWRCVLGAVPLLVVCMHKGLLRDRITRRVLLFSVLGGVAIVLNWLLLFAAYSLASISIATAVYNTQPFILVCFGAWFLAERLTMAKLVWLGVAFTGLLLIVQVGVDTVGGTHYIAGIFMALGAALLWAISALLTKQLAGTSPYLIALIQVCVGALMLAPFADLAHPPVRLETWGILIVVGVIHTGLVYVLMYEAVHRLPTHIQGSLSFIYPVVAIAVDAIAFGQRLGPTQILGAAAILIAVVGMNGYGALRRSRKAVAISPDSA</sequence>
<evidence type="ECO:0000256" key="6">
    <source>
        <dbReference type="SAM" id="Phobius"/>
    </source>
</evidence>
<evidence type="ECO:0000259" key="7">
    <source>
        <dbReference type="Pfam" id="PF00892"/>
    </source>
</evidence>